<organism evidence="1">
    <name type="scientific">Fusarium pseudograminearum CS3427</name>
    <dbReference type="NCBI Taxonomy" id="1318457"/>
    <lineage>
        <taxon>Eukaryota</taxon>
        <taxon>Fungi</taxon>
        <taxon>Dikarya</taxon>
        <taxon>Ascomycota</taxon>
        <taxon>Pezizomycotina</taxon>
        <taxon>Sordariomycetes</taxon>
        <taxon>Hypocreomycetidae</taxon>
        <taxon>Hypocreales</taxon>
        <taxon>Nectriaceae</taxon>
        <taxon>Fusarium</taxon>
    </lineage>
</organism>
<proteinExistence type="predicted"/>
<protein>
    <submittedName>
        <fullName evidence="1">Unclassified</fullName>
    </submittedName>
</protein>
<dbReference type="AlphaFoldDB" id="W1ICC6"/>
<reference evidence="1" key="1">
    <citation type="submission" date="2013-05" db="EMBL/GenBank/DDBJ databases">
        <title>Draft genome sequences of six wheat associated Fusarium spp. isolates.</title>
        <authorList>
            <person name="Moolhuijzen P.M."/>
            <person name="Manners J.M."/>
            <person name="Wilcox S."/>
            <person name="Bellgard M.I."/>
            <person name="Gardiner D.M."/>
        </authorList>
    </citation>
    <scope>NUCLEOTIDE SEQUENCE</scope>
    <source>
        <strain evidence="1">CS3427</strain>
    </source>
</reference>
<name>W1ICC6_FUSPS</name>
<accession>W1ICC6</accession>
<dbReference type="EMBL" id="CBMD010001700">
    <property type="protein sequence ID" value="CDL73113.1"/>
    <property type="molecule type" value="Genomic_DNA"/>
</dbReference>
<evidence type="ECO:0000313" key="1">
    <source>
        <dbReference type="EMBL" id="CDL73113.1"/>
    </source>
</evidence>
<gene>
    <name evidence="1" type="ORF">BN847_0125810</name>
</gene>
<dbReference type="EMBL" id="HG316978">
    <property type="protein sequence ID" value="CDX48418.1"/>
    <property type="molecule type" value="Genomic_DNA"/>
</dbReference>
<sequence>MHSYPNIDSLPLIYTLKGGPALRVKKELVLVLIQARRDSFHESASSKINK</sequence>